<dbReference type="PANTHER" id="PTHR43884:SF20">
    <property type="entry name" value="ACYL-COA DEHYDROGENASE FADE28"/>
    <property type="match status" value="1"/>
</dbReference>
<dbReference type="InterPro" id="IPR013786">
    <property type="entry name" value="AcylCoA_DH/ox_N"/>
</dbReference>
<proteinExistence type="inferred from homology"/>
<dbReference type="Pfam" id="PF00441">
    <property type="entry name" value="Acyl-CoA_dh_1"/>
    <property type="match status" value="1"/>
</dbReference>
<dbReference type="STRING" id="260086.SAMN05216207_102048"/>
<dbReference type="SUPFAM" id="SSF56645">
    <property type="entry name" value="Acyl-CoA dehydrogenase NM domain-like"/>
    <property type="match status" value="1"/>
</dbReference>
<dbReference type="Gene3D" id="1.10.540.10">
    <property type="entry name" value="Acyl-CoA dehydrogenase/oxidase, N-terminal domain"/>
    <property type="match status" value="1"/>
</dbReference>
<evidence type="ECO:0000256" key="2">
    <source>
        <dbReference type="ARBA" id="ARBA00009347"/>
    </source>
</evidence>
<dbReference type="GO" id="GO:0050660">
    <property type="term" value="F:flavin adenine dinucleotide binding"/>
    <property type="evidence" value="ECO:0007669"/>
    <property type="project" value="InterPro"/>
</dbReference>
<dbReference type="Gene3D" id="2.40.110.10">
    <property type="entry name" value="Butyryl-CoA Dehydrogenase, subunit A, domain 2"/>
    <property type="match status" value="1"/>
</dbReference>
<evidence type="ECO:0000313" key="8">
    <source>
        <dbReference type="EMBL" id="SFN72896.1"/>
    </source>
</evidence>
<dbReference type="RefSeq" id="WP_093346072.1">
    <property type="nucleotide sequence ID" value="NZ_FOUY01000020.1"/>
</dbReference>
<evidence type="ECO:0000259" key="6">
    <source>
        <dbReference type="Pfam" id="PF00441"/>
    </source>
</evidence>
<evidence type="ECO:0000256" key="1">
    <source>
        <dbReference type="ARBA" id="ARBA00001974"/>
    </source>
</evidence>
<comment type="similarity">
    <text evidence="2">Belongs to the acyl-CoA dehydrogenase family.</text>
</comment>
<dbReference type="CDD" id="cd00567">
    <property type="entry name" value="ACAD"/>
    <property type="match status" value="1"/>
</dbReference>
<keyword evidence="5" id="KW-0560">Oxidoreductase</keyword>
<evidence type="ECO:0000259" key="7">
    <source>
        <dbReference type="Pfam" id="PF02771"/>
    </source>
</evidence>
<dbReference type="Pfam" id="PF02771">
    <property type="entry name" value="Acyl-CoA_dh_N"/>
    <property type="match status" value="1"/>
</dbReference>
<dbReference type="InterPro" id="IPR009075">
    <property type="entry name" value="AcylCo_DH/oxidase_C"/>
</dbReference>
<name>A0A1I5BDY1_PSUAM</name>
<evidence type="ECO:0000313" key="9">
    <source>
        <dbReference type="Proteomes" id="UP000199614"/>
    </source>
</evidence>
<dbReference type="InterPro" id="IPR009100">
    <property type="entry name" value="AcylCoA_DH/oxidase_NM_dom_sf"/>
</dbReference>
<dbReference type="GO" id="GO:0003995">
    <property type="term" value="F:acyl-CoA dehydrogenase activity"/>
    <property type="evidence" value="ECO:0007669"/>
    <property type="project" value="TreeGrafter"/>
</dbReference>
<keyword evidence="9" id="KW-1185">Reference proteome</keyword>
<dbReference type="Gene3D" id="1.20.140.10">
    <property type="entry name" value="Butyryl-CoA Dehydrogenase, subunit A, domain 3"/>
    <property type="match status" value="1"/>
</dbReference>
<gene>
    <name evidence="8" type="ORF">SAMN05216207_102048</name>
</gene>
<dbReference type="InterPro" id="IPR037069">
    <property type="entry name" value="AcylCoA_DH/ox_N_sf"/>
</dbReference>
<comment type="cofactor">
    <cofactor evidence="1">
        <name>FAD</name>
        <dbReference type="ChEBI" id="CHEBI:57692"/>
    </cofactor>
</comment>
<dbReference type="EMBL" id="FOUY01000020">
    <property type="protein sequence ID" value="SFN72896.1"/>
    <property type="molecule type" value="Genomic_DNA"/>
</dbReference>
<sequence length="375" mass="38625">MTPALLPDPDAAALGEVVREFLARHGDTDAVLRGQPDDVPARRRVWRRFAGELGAAALDLPEHLGGAGASFREVAVVAEEMGRSLSGLPWLSTSVMALGLLAEAGDEELPARLAGGAETAAVALLDAPAVTDRTAGPVTGEPAPGGGWRVTGTKNLVVDGATADVLLVAAASPDGPVVLAVEAAAPGVTAAPARTLDPTRPLATLGFRDSPARLVTGPDTAGAVLERVRDRTRAALACEQTGGTAAALDMSVRHAGDRIQFGRPIGTFQAIKHRCADMLVRLEAARSASLWAAACAADDRDQLRTAAATAALVCGEAYSWVAGENVQVHGGIGFTWEHPAHLHVRRAASSRVLPEGAPGGVEDLLDDILEPARAR</sequence>
<dbReference type="InterPro" id="IPR046373">
    <property type="entry name" value="Acyl-CoA_Oxase/DH_mid-dom_sf"/>
</dbReference>
<dbReference type="Proteomes" id="UP000199614">
    <property type="component" value="Unassembled WGS sequence"/>
</dbReference>
<dbReference type="OrthoDB" id="3663644at2"/>
<evidence type="ECO:0000256" key="5">
    <source>
        <dbReference type="ARBA" id="ARBA00023002"/>
    </source>
</evidence>
<evidence type="ECO:0000256" key="4">
    <source>
        <dbReference type="ARBA" id="ARBA00022827"/>
    </source>
</evidence>
<dbReference type="PANTHER" id="PTHR43884">
    <property type="entry name" value="ACYL-COA DEHYDROGENASE"/>
    <property type="match status" value="1"/>
</dbReference>
<protein>
    <submittedName>
        <fullName evidence="8">Acyl-CoA dehydrogenase</fullName>
    </submittedName>
</protein>
<feature type="domain" description="Acyl-CoA dehydrogenase/oxidase C-terminal" evidence="6">
    <location>
        <begin position="230"/>
        <end position="352"/>
    </location>
</feature>
<evidence type="ECO:0000256" key="3">
    <source>
        <dbReference type="ARBA" id="ARBA00022630"/>
    </source>
</evidence>
<accession>A0A1I5BDY1</accession>
<dbReference type="InterPro" id="IPR036250">
    <property type="entry name" value="AcylCo_DH-like_C"/>
</dbReference>
<feature type="domain" description="Acyl-CoA dehydrogenase/oxidase N-terminal" evidence="7">
    <location>
        <begin position="10"/>
        <end position="111"/>
    </location>
</feature>
<keyword evidence="3" id="KW-0285">Flavoprotein</keyword>
<dbReference type="AlphaFoldDB" id="A0A1I5BDY1"/>
<organism evidence="8 9">
    <name type="scientific">Pseudonocardia ammonioxydans</name>
    <dbReference type="NCBI Taxonomy" id="260086"/>
    <lineage>
        <taxon>Bacteria</taxon>
        <taxon>Bacillati</taxon>
        <taxon>Actinomycetota</taxon>
        <taxon>Actinomycetes</taxon>
        <taxon>Pseudonocardiales</taxon>
        <taxon>Pseudonocardiaceae</taxon>
        <taxon>Pseudonocardia</taxon>
    </lineage>
</organism>
<dbReference type="SUPFAM" id="SSF47203">
    <property type="entry name" value="Acyl-CoA dehydrogenase C-terminal domain-like"/>
    <property type="match status" value="1"/>
</dbReference>
<reference evidence="8 9" key="1">
    <citation type="submission" date="2016-10" db="EMBL/GenBank/DDBJ databases">
        <authorList>
            <person name="de Groot N.N."/>
        </authorList>
    </citation>
    <scope>NUCLEOTIDE SEQUENCE [LARGE SCALE GENOMIC DNA]</scope>
    <source>
        <strain evidence="8 9">CGMCC 4.1877</strain>
    </source>
</reference>
<keyword evidence="4" id="KW-0274">FAD</keyword>